<dbReference type="EMBL" id="CAWUPB010001173">
    <property type="protein sequence ID" value="CAK7347821.1"/>
    <property type="molecule type" value="Genomic_DNA"/>
</dbReference>
<evidence type="ECO:0000313" key="3">
    <source>
        <dbReference type="Proteomes" id="UP001314170"/>
    </source>
</evidence>
<feature type="region of interest" description="Disordered" evidence="1">
    <location>
        <begin position="387"/>
        <end position="448"/>
    </location>
</feature>
<name>A0AAV1SBN1_9ROSI</name>
<dbReference type="AlphaFoldDB" id="A0AAV1SBN1"/>
<protein>
    <submittedName>
        <fullName evidence="2">Uncharacterized protein</fullName>
    </submittedName>
</protein>
<sequence>MLDNENPVKELVVVPEEAAILVVADGKPVKGNPVEPVETAAAPVPAVVPEVALNAGKLSPEVALLVLVEVTAVAPLAGVAAVVVVTVENNGDTVVDFAEEEEAALPNKEGCEGADDCVPNEEEAGVEGADVDAIAAAVVGGAEAGVVFGIENPVEKLGAELALEKEDEGPNKLVVVLVVEAVDGDDPNREGAELVVDRELPNKEEPELDADEGVPNKEGVEEVPVPNRGEAEAVVVEEVDPNKVEDELAPNRGEAEVVVEEVELNNGEGEIVPNRGEEEVAEEEVEPNKGEDALVPNKAEPVPVPNTDEGEGEGADVDDEVFVPNREEVVFDVDEEPEPKKGLGEMEADEAVGNENREEVGAEEEGKTKEGLVVEGAELGFVEEVVTEEDPNENPVVGVVDTNGDGEESVEKGEDCVEEEAEEEEEKPDIKSSQSHRHMAEKRSIACK</sequence>
<feature type="region of interest" description="Disordered" evidence="1">
    <location>
        <begin position="264"/>
        <end position="374"/>
    </location>
</feature>
<reference evidence="2 3" key="1">
    <citation type="submission" date="2024-01" db="EMBL/GenBank/DDBJ databases">
        <authorList>
            <person name="Waweru B."/>
        </authorList>
    </citation>
    <scope>NUCLEOTIDE SEQUENCE [LARGE SCALE GENOMIC DNA]</scope>
</reference>
<evidence type="ECO:0000313" key="2">
    <source>
        <dbReference type="EMBL" id="CAK7347821.1"/>
    </source>
</evidence>
<feature type="compositionally biased region" description="Basic and acidic residues" evidence="1">
    <location>
        <begin position="355"/>
        <end position="372"/>
    </location>
</feature>
<accession>A0AAV1SBN1</accession>
<evidence type="ECO:0000256" key="1">
    <source>
        <dbReference type="SAM" id="MobiDB-lite"/>
    </source>
</evidence>
<feature type="compositionally biased region" description="Acidic residues" evidence="1">
    <location>
        <begin position="416"/>
        <end position="427"/>
    </location>
</feature>
<gene>
    <name evidence="2" type="ORF">DCAF_LOCUS20510</name>
</gene>
<comment type="caution">
    <text evidence="2">The sequence shown here is derived from an EMBL/GenBank/DDBJ whole genome shotgun (WGS) entry which is preliminary data.</text>
</comment>
<keyword evidence="3" id="KW-1185">Reference proteome</keyword>
<feature type="compositionally biased region" description="Acidic residues" evidence="1">
    <location>
        <begin position="308"/>
        <end position="321"/>
    </location>
</feature>
<dbReference type="Proteomes" id="UP001314170">
    <property type="component" value="Unassembled WGS sequence"/>
</dbReference>
<proteinExistence type="predicted"/>
<feature type="region of interest" description="Disordered" evidence="1">
    <location>
        <begin position="200"/>
        <end position="222"/>
    </location>
</feature>
<organism evidence="2 3">
    <name type="scientific">Dovyalis caffra</name>
    <dbReference type="NCBI Taxonomy" id="77055"/>
    <lineage>
        <taxon>Eukaryota</taxon>
        <taxon>Viridiplantae</taxon>
        <taxon>Streptophyta</taxon>
        <taxon>Embryophyta</taxon>
        <taxon>Tracheophyta</taxon>
        <taxon>Spermatophyta</taxon>
        <taxon>Magnoliopsida</taxon>
        <taxon>eudicotyledons</taxon>
        <taxon>Gunneridae</taxon>
        <taxon>Pentapetalae</taxon>
        <taxon>rosids</taxon>
        <taxon>fabids</taxon>
        <taxon>Malpighiales</taxon>
        <taxon>Salicaceae</taxon>
        <taxon>Flacourtieae</taxon>
        <taxon>Dovyalis</taxon>
    </lineage>
</organism>